<dbReference type="VEuPathDB" id="VectorBase:AMEC002488"/>
<dbReference type="Proteomes" id="UP000075902">
    <property type="component" value="Unassembled WGS sequence"/>
</dbReference>
<proteinExistence type="predicted"/>
<evidence type="ECO:0000256" key="1">
    <source>
        <dbReference type="SAM" id="MobiDB-lite"/>
    </source>
</evidence>
<sequence>MLVPPSIKAGASVGTGPSHRSVAVAPSATEPTGTLLGSKAPVTASATVAMPTQSAKQQQQLRHTKQHVPPSIASAAATTSRPLSDALTSSSRKTGATGTALTSTHRVALPAGHKIDGASTNDTHVGNVMEAAAQHPNPIAAAAAAMAAGYGAAAAAAASVPAAIGARPPAAK</sequence>
<dbReference type="AlphaFoldDB" id="A0A182THN7"/>
<reference evidence="2" key="2">
    <citation type="submission" date="2020-05" db="UniProtKB">
        <authorList>
            <consortium name="EnsemblMetazoa"/>
        </authorList>
    </citation>
    <scope>IDENTIFICATION</scope>
    <source>
        <strain evidence="2">CM1001059</strain>
    </source>
</reference>
<evidence type="ECO:0000313" key="2">
    <source>
        <dbReference type="EnsemblMetazoa" id="AMEC002488-PA"/>
    </source>
</evidence>
<feature type="compositionally biased region" description="Polar residues" evidence="1">
    <location>
        <begin position="86"/>
        <end position="105"/>
    </location>
</feature>
<feature type="compositionally biased region" description="Polar residues" evidence="1">
    <location>
        <begin position="44"/>
        <end position="61"/>
    </location>
</feature>
<dbReference type="EnsemblMetazoa" id="AMEC002488-RA">
    <property type="protein sequence ID" value="AMEC002488-PA"/>
    <property type="gene ID" value="AMEC002488"/>
</dbReference>
<protein>
    <submittedName>
        <fullName evidence="2">Uncharacterized protein</fullName>
    </submittedName>
</protein>
<accession>A0A182THN7</accession>
<evidence type="ECO:0000313" key="3">
    <source>
        <dbReference type="Proteomes" id="UP000075902"/>
    </source>
</evidence>
<name>A0A182THN7_9DIPT</name>
<organism evidence="2 3">
    <name type="scientific">Anopheles melas</name>
    <dbReference type="NCBI Taxonomy" id="34690"/>
    <lineage>
        <taxon>Eukaryota</taxon>
        <taxon>Metazoa</taxon>
        <taxon>Ecdysozoa</taxon>
        <taxon>Arthropoda</taxon>
        <taxon>Hexapoda</taxon>
        <taxon>Insecta</taxon>
        <taxon>Pterygota</taxon>
        <taxon>Neoptera</taxon>
        <taxon>Endopterygota</taxon>
        <taxon>Diptera</taxon>
        <taxon>Nematocera</taxon>
        <taxon>Culicoidea</taxon>
        <taxon>Culicidae</taxon>
        <taxon>Anophelinae</taxon>
        <taxon>Anopheles</taxon>
    </lineage>
</organism>
<feature type="region of interest" description="Disordered" evidence="1">
    <location>
        <begin position="1"/>
        <end position="122"/>
    </location>
</feature>
<reference evidence="3" key="1">
    <citation type="submission" date="2014-01" db="EMBL/GenBank/DDBJ databases">
        <title>The Genome Sequence of Anopheles melas CM1001059_A (V2).</title>
        <authorList>
            <consortium name="The Broad Institute Genomics Platform"/>
            <person name="Neafsey D.E."/>
            <person name="Besansky N."/>
            <person name="Howell P."/>
            <person name="Walton C."/>
            <person name="Young S.K."/>
            <person name="Zeng Q."/>
            <person name="Gargeya S."/>
            <person name="Fitzgerald M."/>
            <person name="Haas B."/>
            <person name="Abouelleil A."/>
            <person name="Allen A.W."/>
            <person name="Alvarado L."/>
            <person name="Arachchi H.M."/>
            <person name="Berlin A.M."/>
            <person name="Chapman S.B."/>
            <person name="Gainer-Dewar J."/>
            <person name="Goldberg J."/>
            <person name="Griggs A."/>
            <person name="Gujja S."/>
            <person name="Hansen M."/>
            <person name="Howarth C."/>
            <person name="Imamovic A."/>
            <person name="Ireland A."/>
            <person name="Larimer J."/>
            <person name="McCowan C."/>
            <person name="Murphy C."/>
            <person name="Pearson M."/>
            <person name="Poon T.W."/>
            <person name="Priest M."/>
            <person name="Roberts A."/>
            <person name="Saif S."/>
            <person name="Shea T."/>
            <person name="Sisk P."/>
            <person name="Sykes S."/>
            <person name="Wortman J."/>
            <person name="Nusbaum C."/>
            <person name="Birren B."/>
        </authorList>
    </citation>
    <scope>NUCLEOTIDE SEQUENCE [LARGE SCALE GENOMIC DNA]</scope>
    <source>
        <strain evidence="3">CM1001059</strain>
    </source>
</reference>
<keyword evidence="3" id="KW-1185">Reference proteome</keyword>